<dbReference type="CTD" id="8573854"/>
<reference evidence="2 3" key="1">
    <citation type="journal article" date="2003" name="PLoS Biol.">
        <title>The genome sequence of Caenorhabditis briggsae: a platform for comparative genomics.</title>
        <authorList>
            <person name="Stein L.D."/>
            <person name="Bao Z."/>
            <person name="Blasiar D."/>
            <person name="Blumenthal T."/>
            <person name="Brent M.R."/>
            <person name="Chen N."/>
            <person name="Chinwalla A."/>
            <person name="Clarke L."/>
            <person name="Clee C."/>
            <person name="Coghlan A."/>
            <person name="Coulson A."/>
            <person name="D'Eustachio P."/>
            <person name="Fitch D.H."/>
            <person name="Fulton L.A."/>
            <person name="Fulton R.E."/>
            <person name="Griffiths-Jones S."/>
            <person name="Harris T.W."/>
            <person name="Hillier L.W."/>
            <person name="Kamath R."/>
            <person name="Kuwabara P.E."/>
            <person name="Mardis E.R."/>
            <person name="Marra M.A."/>
            <person name="Miner T.L."/>
            <person name="Minx P."/>
            <person name="Mullikin J.C."/>
            <person name="Plumb R.W."/>
            <person name="Rogers J."/>
            <person name="Schein J.E."/>
            <person name="Sohrmann M."/>
            <person name="Spieth J."/>
            <person name="Stajich J.E."/>
            <person name="Wei C."/>
            <person name="Willey D."/>
            <person name="Wilson R.K."/>
            <person name="Durbin R."/>
            <person name="Waterston R.H."/>
        </authorList>
    </citation>
    <scope>NUCLEOTIDE SEQUENCE [LARGE SCALE GENOMIC DNA]</scope>
    <source>
        <strain evidence="2 3">AF16</strain>
    </source>
</reference>
<protein>
    <submittedName>
        <fullName evidence="2">Protein CBG07799</fullName>
    </submittedName>
</protein>
<accession>A8X571</accession>
<feature type="compositionally biased region" description="Polar residues" evidence="1">
    <location>
        <begin position="397"/>
        <end position="406"/>
    </location>
</feature>
<feature type="compositionally biased region" description="Acidic residues" evidence="1">
    <location>
        <begin position="315"/>
        <end position="346"/>
    </location>
</feature>
<evidence type="ECO:0000313" key="3">
    <source>
        <dbReference type="Proteomes" id="UP000008549"/>
    </source>
</evidence>
<reference evidence="2 3" key="2">
    <citation type="journal article" date="2011" name="PLoS Genet.">
        <title>Caenorhabditis briggsae recombinant inbred line genotypes reveal inter-strain incompatibility and the evolution of recombination.</title>
        <authorList>
            <person name="Ross J.A."/>
            <person name="Koboldt D.C."/>
            <person name="Staisch J.E."/>
            <person name="Chamberlin H.M."/>
            <person name="Gupta B.P."/>
            <person name="Miller R.D."/>
            <person name="Baird S.E."/>
            <person name="Haag E.S."/>
        </authorList>
    </citation>
    <scope>NUCLEOTIDE SEQUENCE [LARGE SCALE GENOMIC DNA]</scope>
    <source>
        <strain evidence="2 3">AF16</strain>
    </source>
</reference>
<feature type="compositionally biased region" description="Acidic residues" evidence="1">
    <location>
        <begin position="422"/>
        <end position="431"/>
    </location>
</feature>
<feature type="compositionally biased region" description="Polar residues" evidence="1">
    <location>
        <begin position="34"/>
        <end position="45"/>
    </location>
</feature>
<dbReference type="WormBase" id="CBG07799">
    <property type="protein sequence ID" value="CBP29127"/>
    <property type="gene ID" value="WBGene00029737"/>
</dbReference>
<organism evidence="2 3">
    <name type="scientific">Caenorhabditis briggsae</name>
    <dbReference type="NCBI Taxonomy" id="6238"/>
    <lineage>
        <taxon>Eukaryota</taxon>
        <taxon>Metazoa</taxon>
        <taxon>Ecdysozoa</taxon>
        <taxon>Nematoda</taxon>
        <taxon>Chromadorea</taxon>
        <taxon>Rhabditida</taxon>
        <taxon>Rhabditina</taxon>
        <taxon>Rhabditomorpha</taxon>
        <taxon>Rhabditoidea</taxon>
        <taxon>Rhabditidae</taxon>
        <taxon>Peloderinae</taxon>
        <taxon>Caenorhabditis</taxon>
    </lineage>
</organism>
<feature type="compositionally biased region" description="Basic and acidic residues" evidence="1">
    <location>
        <begin position="171"/>
        <end position="180"/>
    </location>
</feature>
<dbReference type="HOGENOM" id="CLU_476698_0_0_1"/>
<feature type="region of interest" description="Disordered" evidence="1">
    <location>
        <begin position="24"/>
        <end position="250"/>
    </location>
</feature>
<feature type="compositionally biased region" description="Low complexity" evidence="1">
    <location>
        <begin position="131"/>
        <end position="153"/>
    </location>
</feature>
<feature type="compositionally biased region" description="Polar residues" evidence="1">
    <location>
        <begin position="351"/>
        <end position="364"/>
    </location>
</feature>
<dbReference type="PANTHER" id="PTHR37710">
    <property type="entry name" value="TRANSMEMBRANE PROTEIN"/>
    <property type="match status" value="1"/>
</dbReference>
<keyword evidence="3" id="KW-1185">Reference proteome</keyword>
<evidence type="ECO:0000256" key="1">
    <source>
        <dbReference type="SAM" id="MobiDB-lite"/>
    </source>
</evidence>
<feature type="compositionally biased region" description="Low complexity" evidence="1">
    <location>
        <begin position="300"/>
        <end position="311"/>
    </location>
</feature>
<feature type="compositionally biased region" description="Basic and acidic residues" evidence="1">
    <location>
        <begin position="229"/>
        <end position="250"/>
    </location>
</feature>
<dbReference type="eggNOG" id="ENOG502TKGA">
    <property type="taxonomic scope" value="Eukaryota"/>
</dbReference>
<proteinExistence type="predicted"/>
<feature type="compositionally biased region" description="Low complexity" evidence="1">
    <location>
        <begin position="53"/>
        <end position="72"/>
    </location>
</feature>
<evidence type="ECO:0000313" key="2">
    <source>
        <dbReference type="EMBL" id="CAP27770.2"/>
    </source>
</evidence>
<dbReference type="GeneID" id="8573854"/>
<feature type="compositionally biased region" description="Low complexity" evidence="1">
    <location>
        <begin position="84"/>
        <end position="99"/>
    </location>
</feature>
<dbReference type="InParanoid" id="A8X571"/>
<feature type="region of interest" description="Disordered" evidence="1">
    <location>
        <begin position="298"/>
        <end position="431"/>
    </location>
</feature>
<dbReference type="AlphaFoldDB" id="A8X571"/>
<dbReference type="STRING" id="6238.A8X571"/>
<dbReference type="PANTHER" id="PTHR37710:SF1">
    <property type="entry name" value="TRANSMEMBRANE PROTEIN"/>
    <property type="match status" value="1"/>
</dbReference>
<dbReference type="EMBL" id="HE600965">
    <property type="protein sequence ID" value="CAP27770.2"/>
    <property type="molecule type" value="Genomic_DNA"/>
</dbReference>
<dbReference type="KEGG" id="cbr:CBG_07799"/>
<dbReference type="Proteomes" id="UP000008549">
    <property type="component" value="Unassembled WGS sequence"/>
</dbReference>
<dbReference type="RefSeq" id="XP_002631854.2">
    <property type="nucleotide sequence ID" value="XM_002631808.2"/>
</dbReference>
<name>A8X571_CAEBR</name>
<feature type="compositionally biased region" description="Basic and acidic residues" evidence="1">
    <location>
        <begin position="200"/>
        <end position="221"/>
    </location>
</feature>
<gene>
    <name evidence="2 4" type="ORF">CBG07799</name>
    <name evidence="2" type="ORF">CBG_07799</name>
</gene>
<evidence type="ECO:0000313" key="4">
    <source>
        <dbReference type="WormBase" id="CBG07799"/>
    </source>
</evidence>
<sequence>MNGNGRASSSQGWPPVPRLRYAPRLIWNDDEAGPSTSQQASSNAGRSIAPRLNSNAGPSSSEPSSSNSRGAGALQLGANHREGAGPSSSRLSSSMAGLSEAPQFDSNRRQGAVPSTPQRPIRVPAPRLDWSHSAGPSTSQPSSSHAGPSGAPQMDASHSQEAPPPPAPIAEPREATRPDSSDDEGEAIKELGPGSWPRPDATEKQMTEAGEVKRYTAEMKKRALKTKKKLEAMKREKKRRNEEKERAREERLRIAKEEKKRFQAKMLKRDRGIKEQQFLLHLLFMKDFPDLQVVRDPTVAGNEEAGEALEAFFSPDEEEVEAEDEEEEDEEEDDDDEDEEEDDEEPMPSAPCQSPQNPRSTSRPESPDGSEAAPASALTSRGRGRPQKRRVGMDPQIQGSDGSENAPTPAKRSRGARRDRDSDSEDLEDLDDWEHLEDEIPPQLHPELPDGLYRLLNESDFGNALRSWMEDPNLRNFQMEGVELKLHLFDPTGPQELPQKVRKVSNGKDLFMFNAEAKRKKTIKRGELADLWKQMTPEAKKLWSDNSALLLGMQIDQQKEGWIELQAEMEYK</sequence>